<keyword evidence="4" id="KW-1185">Reference proteome</keyword>
<dbReference type="Pfam" id="PF00646">
    <property type="entry name" value="F-box"/>
    <property type="match status" value="1"/>
</dbReference>
<protein>
    <submittedName>
        <fullName evidence="3">Heterokaryon incompatibility protein-domain-containing protein</fullName>
    </submittedName>
</protein>
<dbReference type="RefSeq" id="XP_041293644.1">
    <property type="nucleotide sequence ID" value="XM_041444013.1"/>
</dbReference>
<proteinExistence type="predicted"/>
<dbReference type="GeneID" id="64706272"/>
<accession>A0A9P7F9T8</accession>
<evidence type="ECO:0000256" key="1">
    <source>
        <dbReference type="SAM" id="Phobius"/>
    </source>
</evidence>
<feature type="transmembrane region" description="Helical" evidence="1">
    <location>
        <begin position="542"/>
        <end position="564"/>
    </location>
</feature>
<dbReference type="PANTHER" id="PTHR33112:SF12">
    <property type="entry name" value="HETEROKARYON INCOMPATIBILITY DOMAIN-CONTAINING PROTEIN"/>
    <property type="match status" value="1"/>
</dbReference>
<dbReference type="Gene3D" id="1.20.1280.50">
    <property type="match status" value="1"/>
</dbReference>
<dbReference type="Proteomes" id="UP000823399">
    <property type="component" value="Unassembled WGS sequence"/>
</dbReference>
<dbReference type="EMBL" id="JABBWM010000023">
    <property type="protein sequence ID" value="KAG2109699.1"/>
    <property type="molecule type" value="Genomic_DNA"/>
</dbReference>
<dbReference type="OrthoDB" id="5125733at2759"/>
<dbReference type="InterPro" id="IPR010730">
    <property type="entry name" value="HET"/>
</dbReference>
<keyword evidence="1" id="KW-0472">Membrane</keyword>
<organism evidence="3 4">
    <name type="scientific">Suillus discolor</name>
    <dbReference type="NCBI Taxonomy" id="1912936"/>
    <lineage>
        <taxon>Eukaryota</taxon>
        <taxon>Fungi</taxon>
        <taxon>Dikarya</taxon>
        <taxon>Basidiomycota</taxon>
        <taxon>Agaricomycotina</taxon>
        <taxon>Agaricomycetes</taxon>
        <taxon>Agaricomycetidae</taxon>
        <taxon>Boletales</taxon>
        <taxon>Suillineae</taxon>
        <taxon>Suillaceae</taxon>
        <taxon>Suillus</taxon>
    </lineage>
</organism>
<comment type="caution">
    <text evidence="3">The sequence shown here is derived from an EMBL/GenBank/DDBJ whole genome shotgun (WGS) entry which is preliminary data.</text>
</comment>
<dbReference type="PANTHER" id="PTHR33112">
    <property type="entry name" value="DOMAIN PROTEIN, PUTATIVE-RELATED"/>
    <property type="match status" value="1"/>
</dbReference>
<reference evidence="3" key="1">
    <citation type="journal article" date="2020" name="New Phytol.">
        <title>Comparative genomics reveals dynamic genome evolution in host specialist ectomycorrhizal fungi.</title>
        <authorList>
            <person name="Lofgren L.A."/>
            <person name="Nguyen N.H."/>
            <person name="Vilgalys R."/>
            <person name="Ruytinx J."/>
            <person name="Liao H.L."/>
            <person name="Branco S."/>
            <person name="Kuo A."/>
            <person name="LaButti K."/>
            <person name="Lipzen A."/>
            <person name="Andreopoulos W."/>
            <person name="Pangilinan J."/>
            <person name="Riley R."/>
            <person name="Hundley H."/>
            <person name="Na H."/>
            <person name="Barry K."/>
            <person name="Grigoriev I.V."/>
            <person name="Stajich J.E."/>
            <person name="Kennedy P.G."/>
        </authorList>
    </citation>
    <scope>NUCLEOTIDE SEQUENCE</scope>
    <source>
        <strain evidence="3">FC423</strain>
    </source>
</reference>
<dbReference type="SMART" id="SM00256">
    <property type="entry name" value="FBOX"/>
    <property type="match status" value="1"/>
</dbReference>
<dbReference type="Pfam" id="PF06985">
    <property type="entry name" value="HET"/>
    <property type="match status" value="1"/>
</dbReference>
<evidence type="ECO:0000313" key="3">
    <source>
        <dbReference type="EMBL" id="KAG2109699.1"/>
    </source>
</evidence>
<dbReference type="InterPro" id="IPR001810">
    <property type="entry name" value="F-box_dom"/>
</dbReference>
<keyword evidence="1" id="KW-0812">Transmembrane</keyword>
<dbReference type="InterPro" id="IPR036047">
    <property type="entry name" value="F-box-like_dom_sf"/>
</dbReference>
<dbReference type="SUPFAM" id="SSF81383">
    <property type="entry name" value="F-box domain"/>
    <property type="match status" value="1"/>
</dbReference>
<feature type="domain" description="F-box" evidence="2">
    <location>
        <begin position="8"/>
        <end position="54"/>
    </location>
</feature>
<dbReference type="PROSITE" id="PS50181">
    <property type="entry name" value="FBOX"/>
    <property type="match status" value="1"/>
</dbReference>
<keyword evidence="1" id="KW-1133">Transmembrane helix</keyword>
<gene>
    <name evidence="3" type="ORF">F5147DRAFT_836627</name>
</gene>
<name>A0A9P7F9T8_9AGAM</name>
<evidence type="ECO:0000259" key="2">
    <source>
        <dbReference type="PROSITE" id="PS50181"/>
    </source>
</evidence>
<sequence>MNQVHNITIKFMDFPAELLLDILGHLDIYDLVRARKVCSDIRQLIDSSSELQYLIDIRYFNAIPASLPVGDISVPTRRQLLQKSETAWQRAEYSQRNSIPMSYSPDNYRWSCGILGIPAKSLQQLKFVQPSLSDGDTHTIDLQQRICKIDSTAFEGYSFSPAQDLVAILSRTTRGESHAYDVTFRSLSEDKPHPDAGSPLVKALDNQIHPQLFDSPYTQSMIFGDYYGLFCKFAHKADGELVDFLQIWNWKSKEASQCLQMFDTDCGTTNFSFLTNDRFLVASVRELKLFSLDTIDSVNAIRLVARFSFPALKDPFIFHFITFSPIPFHASAHNQLIAINMCMSAPTTNKSPYFTFYIERNTLLELESTYISRYGEASQDSPSLPWSAWGPKYTRFFENSYSSCIHRIFGFRSAELIGDLVSHDGVFQPRPLRIRDFNPHRVTDFKAGNITTSNQRLVEGESPNSTLFLDPLGPGLPYIETISQEKFLANDMTMEANRITLLSLKVMSHHQILIVDMTLIKTQGNSYHGSITRSLILSPVSAYSLAIAGIIGGVALGVWVLWFVRTHKLKSNVTFDESSSLVRTDLQRDHATTSDNEALLCSICANLDFYQIFLNGIPETEDIPLDNLSSILRNSYQCNFCRLISFHVRRTWMLDQFPHVDISGIECRMFTKGCGCLQLASYPPSKFRCYRLYVTMEGIEDIWKRYPAFRIAGALNIHLMQEDAFKFGRPTDLHCRRVKNTVDINMVKKWIKLCHASHGDICKSLSRIGEHDKRKLPGFVRVVDVVLMAVVPAPSGCRYIALSYIWGGIGAGYWTTKDNIAERGTPGGLGTAKLPDTITDSILFVRQLGERYIWIDALCIVQDDSQDKFAQIHDMDLVYGLSYLTVIAAGGTTARDPLPGCRPHTRTQQHIEVVQGLHLYAAPPRLKEALALSAWNTRCWTHQECALSRRRIYFTGHQVYFECQFDVLCEDVIAESECDSTNFLKDSRAEYFPQSLDPFASYMMAVKQCARRNLTVESDIVDALTGVTNALAKAFGLGEPDRAFRYGIMLTDLHHALLWQHNPHTPRTRRSLPDGCSLPWPSWAWATWCGAVDYMSEHRYLVTYPEDAWLVDYFAKPSVVEMFVDPWYIVDHSGIILQLDVRRGSRRVVLIRETEEEGSTYSSPGGIIDPTEITPDIHRALDPGTLIFRTTSSHFAIARRRGEESHPSIHHGLFDILSASSPPTWVGTAVLPLDVALPTSLEFIVLSRTGILGAYDEESIEYYQECLLHVMAVSRNGNLMERVGLGVIHETPWIASGAEEKIVFLR</sequence>
<dbReference type="CDD" id="cd22150">
    <property type="entry name" value="F-box_CeFBXA-like"/>
    <property type="match status" value="1"/>
</dbReference>
<evidence type="ECO:0000313" key="4">
    <source>
        <dbReference type="Proteomes" id="UP000823399"/>
    </source>
</evidence>